<evidence type="ECO:0000256" key="1">
    <source>
        <dbReference type="SAM" id="SignalP"/>
    </source>
</evidence>
<feature type="chain" id="PRO_5032517301" evidence="1">
    <location>
        <begin position="28"/>
        <end position="259"/>
    </location>
</feature>
<organism evidence="2 3">
    <name type="scientific">Oceaniferula marina</name>
    <dbReference type="NCBI Taxonomy" id="2748318"/>
    <lineage>
        <taxon>Bacteria</taxon>
        <taxon>Pseudomonadati</taxon>
        <taxon>Verrucomicrobiota</taxon>
        <taxon>Verrucomicrobiia</taxon>
        <taxon>Verrucomicrobiales</taxon>
        <taxon>Verrucomicrobiaceae</taxon>
        <taxon>Oceaniferula</taxon>
    </lineage>
</organism>
<dbReference type="AlphaFoldDB" id="A0A851GNT4"/>
<keyword evidence="3" id="KW-1185">Reference proteome</keyword>
<gene>
    <name evidence="2" type="ORF">HW115_09245</name>
</gene>
<comment type="caution">
    <text evidence="2">The sequence shown here is derived from an EMBL/GenBank/DDBJ whole genome shotgun (WGS) entry which is preliminary data.</text>
</comment>
<dbReference type="Proteomes" id="UP000557872">
    <property type="component" value="Unassembled WGS sequence"/>
</dbReference>
<dbReference type="EMBL" id="JACBAZ010000003">
    <property type="protein sequence ID" value="NWK55794.1"/>
    <property type="molecule type" value="Genomic_DNA"/>
</dbReference>
<reference evidence="2 3" key="1">
    <citation type="submission" date="2020-07" db="EMBL/GenBank/DDBJ databases">
        <title>Roseicoccus Jingziensis gen. nov., sp. nov., isolated from coastal seawater.</title>
        <authorList>
            <person name="Feng X."/>
        </authorList>
    </citation>
    <scope>NUCLEOTIDE SEQUENCE [LARGE SCALE GENOMIC DNA]</scope>
    <source>
        <strain evidence="2 3">N1E253</strain>
    </source>
</reference>
<protein>
    <submittedName>
        <fullName evidence="2">Uncharacterized protein</fullName>
    </submittedName>
</protein>
<proteinExistence type="predicted"/>
<dbReference type="RefSeq" id="WP_178932335.1">
    <property type="nucleotide sequence ID" value="NZ_JACBAZ010000003.1"/>
</dbReference>
<accession>A0A851GNT4</accession>
<sequence length="259" mass="29079">MNTIRSSHVLSSLVAGATLMMAPGLHAQESFDPTGKEAEATLPHLIRTQVEYIEMSLEQMTALLADPAATKTDTILRQRINELIKQEKAEIIDTQMVISRSGEKSTSESIREFIYPTEYEPPELPNKIHLHTQDGKTEIPNKELATGPTPTAFETRNLGSTLEVEPTLSENKQYVDLRFAPELVYHVENVKWATWKDKHGEADIQMPIMYTLRVNTAVSVYNHRPCLVAALSPKDDKGITDRSRKVLVFVRCDVVPVGR</sequence>
<keyword evidence="1" id="KW-0732">Signal</keyword>
<evidence type="ECO:0000313" key="2">
    <source>
        <dbReference type="EMBL" id="NWK55794.1"/>
    </source>
</evidence>
<feature type="signal peptide" evidence="1">
    <location>
        <begin position="1"/>
        <end position="27"/>
    </location>
</feature>
<evidence type="ECO:0000313" key="3">
    <source>
        <dbReference type="Proteomes" id="UP000557872"/>
    </source>
</evidence>
<name>A0A851GNT4_9BACT</name>